<organism evidence="6 7">
    <name type="scientific">Exserohilum turcicum (strain 28A)</name>
    <name type="common">Northern leaf blight fungus</name>
    <name type="synonym">Setosphaeria turcica</name>
    <dbReference type="NCBI Taxonomy" id="671987"/>
    <lineage>
        <taxon>Eukaryota</taxon>
        <taxon>Fungi</taxon>
        <taxon>Dikarya</taxon>
        <taxon>Ascomycota</taxon>
        <taxon>Pezizomycotina</taxon>
        <taxon>Dothideomycetes</taxon>
        <taxon>Pleosporomycetidae</taxon>
        <taxon>Pleosporales</taxon>
        <taxon>Pleosporineae</taxon>
        <taxon>Pleosporaceae</taxon>
        <taxon>Exserohilum</taxon>
    </lineage>
</organism>
<dbReference type="InterPro" id="IPR004097">
    <property type="entry name" value="DHHA2"/>
</dbReference>
<dbReference type="GO" id="GO:0005737">
    <property type="term" value="C:cytoplasm"/>
    <property type="evidence" value="ECO:0007669"/>
    <property type="project" value="InterPro"/>
</dbReference>
<reference evidence="6 7" key="1">
    <citation type="journal article" date="2012" name="PLoS Pathog.">
        <title>Diverse lifestyles and strategies of plant pathogenesis encoded in the genomes of eighteen Dothideomycetes fungi.</title>
        <authorList>
            <person name="Ohm R.A."/>
            <person name="Feau N."/>
            <person name="Henrissat B."/>
            <person name="Schoch C.L."/>
            <person name="Horwitz B.A."/>
            <person name="Barry K.W."/>
            <person name="Condon B.J."/>
            <person name="Copeland A.C."/>
            <person name="Dhillon B."/>
            <person name="Glaser F."/>
            <person name="Hesse C.N."/>
            <person name="Kosti I."/>
            <person name="LaButti K."/>
            <person name="Lindquist E.A."/>
            <person name="Lucas S."/>
            <person name="Salamov A.A."/>
            <person name="Bradshaw R.E."/>
            <person name="Ciuffetti L."/>
            <person name="Hamelin R.C."/>
            <person name="Kema G.H.J."/>
            <person name="Lawrence C."/>
            <person name="Scott J.A."/>
            <person name="Spatafora J.W."/>
            <person name="Turgeon B.G."/>
            <person name="de Wit P.J.G.M."/>
            <person name="Zhong S."/>
            <person name="Goodwin S.B."/>
            <person name="Grigoriev I.V."/>
        </authorList>
    </citation>
    <scope>NUCLEOTIDE SEQUENCE [LARGE SCALE GENOMIC DNA]</scope>
    <source>
        <strain evidence="7">28A</strain>
    </source>
</reference>
<evidence type="ECO:0000256" key="1">
    <source>
        <dbReference type="ARBA" id="ARBA00001936"/>
    </source>
</evidence>
<dbReference type="EMBL" id="KB908814">
    <property type="protein sequence ID" value="EOA84344.1"/>
    <property type="molecule type" value="Genomic_DNA"/>
</dbReference>
<keyword evidence="4" id="KW-0464">Manganese</keyword>
<evidence type="ECO:0000256" key="4">
    <source>
        <dbReference type="ARBA" id="ARBA00023211"/>
    </source>
</evidence>
<dbReference type="Pfam" id="PF02833">
    <property type="entry name" value="DHHA2"/>
    <property type="match status" value="1"/>
</dbReference>
<dbReference type="STRING" id="671987.R0K445"/>
<dbReference type="eggNOG" id="KOG4129">
    <property type="taxonomic scope" value="Eukaryota"/>
</dbReference>
<keyword evidence="7" id="KW-1185">Reference proteome</keyword>
<keyword evidence="2" id="KW-0479">Metal-binding</keyword>
<evidence type="ECO:0000313" key="7">
    <source>
        <dbReference type="Proteomes" id="UP000016935"/>
    </source>
</evidence>
<dbReference type="Gene3D" id="3.10.310.20">
    <property type="entry name" value="DHHA2 domain"/>
    <property type="match status" value="1"/>
</dbReference>
<name>R0K445_EXST2</name>
<dbReference type="AlphaFoldDB" id="R0K445"/>
<reference evidence="6 7" key="2">
    <citation type="journal article" date="2013" name="PLoS Genet.">
        <title>Comparative genome structure, secondary metabolite, and effector coding capacity across Cochliobolus pathogens.</title>
        <authorList>
            <person name="Condon B.J."/>
            <person name="Leng Y."/>
            <person name="Wu D."/>
            <person name="Bushley K.E."/>
            <person name="Ohm R.A."/>
            <person name="Otillar R."/>
            <person name="Martin J."/>
            <person name="Schackwitz W."/>
            <person name="Grimwood J."/>
            <person name="MohdZainudin N."/>
            <person name="Xue C."/>
            <person name="Wang R."/>
            <person name="Manning V.A."/>
            <person name="Dhillon B."/>
            <person name="Tu Z.J."/>
            <person name="Steffenson B.J."/>
            <person name="Salamov A."/>
            <person name="Sun H."/>
            <person name="Lowry S."/>
            <person name="LaButti K."/>
            <person name="Han J."/>
            <person name="Copeland A."/>
            <person name="Lindquist E."/>
            <person name="Barry K."/>
            <person name="Schmutz J."/>
            <person name="Baker S.E."/>
            <person name="Ciuffetti L.M."/>
            <person name="Grigoriev I.V."/>
            <person name="Zhong S."/>
            <person name="Turgeon B.G."/>
        </authorList>
    </citation>
    <scope>NUCLEOTIDE SEQUENCE [LARGE SCALE GENOMIC DNA]</scope>
    <source>
        <strain evidence="7">28A</strain>
    </source>
</reference>
<proteinExistence type="predicted"/>
<sequence>MAVAVPRSSLRGFLAHARGALCEAMDSSQKITFVIGNESADLDSMSCSIVYAYIRSMSPPKKAFSSVYVPITNLAAADIQLRPEYLAVFKHANMESKHLITLDDLPALSEMQSRLAPENTKWILVDHNALQGQLGSMYGTRVEGVIDHHDDEGKVPAETGDEPRIIDKCGSCTSLVVNYCRSAWDALSASAMSSGAAHAQGDSLSDDAASVQRWDADVAQLGLASILIDTANLEDASKTTEHDREAVAYLEAKIMLCRQLAGSFDRRGFYGEINAAKKDIGSLALQDILRKDYKQWDQGQKLGVSSVVLPIEFLQKKAGDGSDTSLGSGLLAAIKGFAEERGLDLFSLMTTSTSAEGQLRRELLLWALNKEAVPAAQRFAKNSRDELGLEAWAGYEDVDNGSEWRRVWWQGNVQHSRKRVAPLLREAMA</sequence>
<dbReference type="GeneID" id="19405987"/>
<dbReference type="InterPro" id="IPR001667">
    <property type="entry name" value="DDH_dom"/>
</dbReference>
<protein>
    <recommendedName>
        <fullName evidence="5">DHHA2 domain-containing protein</fullName>
    </recommendedName>
</protein>
<dbReference type="GO" id="GO:0004309">
    <property type="term" value="F:exopolyphosphatase activity"/>
    <property type="evidence" value="ECO:0007669"/>
    <property type="project" value="TreeGrafter"/>
</dbReference>
<dbReference type="Gene3D" id="3.90.1640.10">
    <property type="entry name" value="inorganic pyrophosphatase (n-terminal core)"/>
    <property type="match status" value="1"/>
</dbReference>
<dbReference type="Pfam" id="PF01368">
    <property type="entry name" value="DHH"/>
    <property type="match status" value="1"/>
</dbReference>
<comment type="cofactor">
    <cofactor evidence="1">
        <name>Mn(2+)</name>
        <dbReference type="ChEBI" id="CHEBI:29035"/>
    </cofactor>
</comment>
<dbReference type="SUPFAM" id="SSF64182">
    <property type="entry name" value="DHH phosphoesterases"/>
    <property type="match status" value="1"/>
</dbReference>
<evidence type="ECO:0000313" key="6">
    <source>
        <dbReference type="EMBL" id="EOA84344.1"/>
    </source>
</evidence>
<dbReference type="PANTHER" id="PTHR12112:SF39">
    <property type="entry name" value="EG:152A3.5 PROTEIN (FBGN0003116_PN PROTEIN)"/>
    <property type="match status" value="1"/>
</dbReference>
<dbReference type="RefSeq" id="XP_008028664.1">
    <property type="nucleotide sequence ID" value="XM_008030473.1"/>
</dbReference>
<evidence type="ECO:0000256" key="3">
    <source>
        <dbReference type="ARBA" id="ARBA00022801"/>
    </source>
</evidence>
<evidence type="ECO:0000256" key="2">
    <source>
        <dbReference type="ARBA" id="ARBA00022723"/>
    </source>
</evidence>
<dbReference type="InterPro" id="IPR038222">
    <property type="entry name" value="DHHA2_dom_sf"/>
</dbReference>
<feature type="domain" description="DHHA2" evidence="5">
    <location>
        <begin position="270"/>
        <end position="428"/>
    </location>
</feature>
<gene>
    <name evidence="6" type="ORF">SETTUDRAFT_92641</name>
</gene>
<accession>R0K445</accession>
<dbReference type="OrthoDB" id="374045at2759"/>
<dbReference type="GO" id="GO:0046872">
    <property type="term" value="F:metal ion binding"/>
    <property type="evidence" value="ECO:0007669"/>
    <property type="project" value="UniProtKB-KW"/>
</dbReference>
<dbReference type="SMART" id="SM01131">
    <property type="entry name" value="DHHA2"/>
    <property type="match status" value="1"/>
</dbReference>
<dbReference type="Proteomes" id="UP000016935">
    <property type="component" value="Unassembled WGS sequence"/>
</dbReference>
<keyword evidence="3" id="KW-0378">Hydrolase</keyword>
<evidence type="ECO:0000259" key="5">
    <source>
        <dbReference type="SMART" id="SM01131"/>
    </source>
</evidence>
<dbReference type="HOGENOM" id="CLU_019358_1_0_1"/>
<dbReference type="InterPro" id="IPR038763">
    <property type="entry name" value="DHH_sf"/>
</dbReference>
<dbReference type="PANTHER" id="PTHR12112">
    <property type="entry name" value="BNIP - RELATED"/>
    <property type="match status" value="1"/>
</dbReference>